<proteinExistence type="predicted"/>
<sequence length="95" mass="11158">MEIHDISREDADLHLQDKEDGSYFFRKSSRDPTGERCVVVLSFKYNEYTYHYLILNLNGCLQTLDSKECISGFPFQLDDIKMHYPITNELNPSTF</sequence>
<dbReference type="Gene3D" id="3.30.505.10">
    <property type="entry name" value="SH2 domain"/>
    <property type="match status" value="1"/>
</dbReference>
<dbReference type="CDD" id="cd00173">
    <property type="entry name" value="SH2"/>
    <property type="match status" value="1"/>
</dbReference>
<evidence type="ECO:0000313" key="2">
    <source>
        <dbReference type="EMBL" id="QFG73670.1"/>
    </source>
</evidence>
<dbReference type="PROSITE" id="PS50001">
    <property type="entry name" value="SH2"/>
    <property type="match status" value="1"/>
</dbReference>
<dbReference type="EMBL" id="MN448266">
    <property type="protein sequence ID" value="QFG73670.1"/>
    <property type="molecule type" value="Genomic_DNA"/>
</dbReference>
<dbReference type="Pfam" id="PF00017">
    <property type="entry name" value="SH2"/>
    <property type="match status" value="1"/>
</dbReference>
<dbReference type="SUPFAM" id="SSF55550">
    <property type="entry name" value="SH2 domain"/>
    <property type="match status" value="1"/>
</dbReference>
<dbReference type="InterPro" id="IPR036860">
    <property type="entry name" value="SH2_dom_sf"/>
</dbReference>
<dbReference type="InterPro" id="IPR000980">
    <property type="entry name" value="SH2"/>
</dbReference>
<name>A0A5J6VIC0_9VIRU</name>
<feature type="domain" description="SH2" evidence="1">
    <location>
        <begin position="1"/>
        <end position="95"/>
    </location>
</feature>
<accession>A0A5J6VIC0</accession>
<evidence type="ECO:0000259" key="1">
    <source>
        <dbReference type="PROSITE" id="PS50001"/>
    </source>
</evidence>
<reference evidence="2" key="1">
    <citation type="journal article" date="2019" name="Philos. Trans. R. Soc. Lond., B, Biol. Sci.">
        <title>Targeted metagenomic recovery of four divergent viruses reveals shared and distinctive characteristics of giant viruses of marine eukaryotes.</title>
        <authorList>
            <person name="Needham D.M."/>
            <person name="Poirier C."/>
            <person name="Hehenberger E."/>
            <person name="Jimenez V."/>
            <person name="Swalwell J.E."/>
            <person name="Santoro A.E."/>
            <person name="Worden A.Z."/>
        </authorList>
    </citation>
    <scope>NUCLEOTIDE SEQUENCE</scope>
    <source>
        <strain evidence="2">OPacV-662</strain>
    </source>
</reference>
<organism evidence="2">
    <name type="scientific">Megaviridae environmental sample</name>
    <dbReference type="NCBI Taxonomy" id="1737588"/>
    <lineage>
        <taxon>Viruses</taxon>
        <taxon>Varidnaviria</taxon>
        <taxon>Bamfordvirae</taxon>
        <taxon>Nucleocytoviricota</taxon>
        <taxon>Megaviricetes</taxon>
        <taxon>Imitervirales</taxon>
        <taxon>Mimiviridae</taxon>
        <taxon>environmental samples</taxon>
    </lineage>
</organism>
<protein>
    <recommendedName>
        <fullName evidence="1">SH2 domain-containing protein</fullName>
    </recommendedName>
</protein>